<dbReference type="Proteomes" id="UP000231279">
    <property type="component" value="Unassembled WGS sequence"/>
</dbReference>
<dbReference type="PANTHER" id="PTHR16166">
    <property type="entry name" value="VACUOLAR PROTEIN SORTING-ASSOCIATED PROTEIN VPS13"/>
    <property type="match status" value="1"/>
</dbReference>
<evidence type="ECO:0000313" key="2">
    <source>
        <dbReference type="EMBL" id="PIN04125.1"/>
    </source>
</evidence>
<gene>
    <name evidence="2" type="ORF">CDL12_23340</name>
</gene>
<feature type="domain" description="Vacuolar protein sorting-associated protein 13 VPS13 adaptor binding" evidence="1">
    <location>
        <begin position="545"/>
        <end position="968"/>
    </location>
</feature>
<dbReference type="GO" id="GO:0006623">
    <property type="term" value="P:protein targeting to vacuole"/>
    <property type="evidence" value="ECO:0007669"/>
    <property type="project" value="TreeGrafter"/>
</dbReference>
<evidence type="ECO:0000259" key="1">
    <source>
        <dbReference type="Pfam" id="PF25036"/>
    </source>
</evidence>
<sequence>MLPFKPDAYEDAMELECSTSLSRRTFHLVNKKNDCAVAFIDGILEFVSKPGNLFKWKVFDDPGPVGSSLLPNRYTVEGLSSPTTGMRQVCASPRTSTNFRSDSTVTDRGELRTDGNLLGITVTVDKVTLTIVHELSDTEEKFPLIQGSIIPNQTIIQISNSKARVINKFEVILYYFDAQQNSWKEFIQPLEIYTFYSQKFLIQGAENSSHGVPNHFYAKIREVTVLLSDLSLDILLFVIGKLDFAGPYDVKSSAILANCCKVENQSGLTLICQFYDSQGASVSARQSTTIFLRHLNLANQPPEASFFLVQLVQQGSLSTSPIHLSLLEAQQFAWRTRIVSSQDSKSFPGPFIVVGISKGIEDGLSISISPLLKIHNETDFSLELRFQRPQHEETESASVILKAGEVVDDAVTAFSAIDMSGGLRKALTSLNVGNYIFSFRPNVADGPENLKNSSVEWSDNLKGGKPVRLSGLFDKLNYQVRKAFSVDSIKFSLSSANCALKSEEGFVSNMYFLIHTVGKAIPVLNPDNFGYAPVNRNSPVAMQDQKEIFILPTIQVLNLLHTEIHASLTDRDPNSTMDYDNALSQATISCGSTANFYANPSTIYFVFTLTSYGSSCKPVNSGDWLRKLQKKKGDISHLDIELDFGGRKYFAMLRLSRGRRGTLEAGIFTSYALQNDTNVPLFCVPANQKPLSRVDLERFGTGIPPELGSYLSPKCITSWFLKCHKLRFKLLEEKELEAQLDLDVLSGLTEIDLETGEVFGSKEIMKLGVSLRPSPTKEVSSPIVSLRPRYVVCNESEDVIAIRQCYMEDMEELIAINSKQRIALRLKTVVRSKKETNVIENLLRKHTKSQNDSSFFIQFRPKETGLGWSGPVCVASLGRFFLKFRKSLELHGSQSYNVSYKDNLAEFAAVHVVEEGSTIFLHFHKPPVTDLPYRIENCLREAPLTYYQKGSSEPETLGAGASVNYVWDDVTLPHKLVVQLGDVQLMREINLDKVRSWKPFYRNTQTRGLGFHLPLDKKPEDQKHVTNSRLISSATVKVGFEVYAEGVTRVLRICESSDSHKVNMVSGSSRKMRLRISYFSVHLLGHAEQEVDLDEYAPIIITRLERINWDAMFTDQHK</sequence>
<keyword evidence="3" id="KW-1185">Reference proteome</keyword>
<accession>A0A2G9GG07</accession>
<proteinExistence type="predicted"/>
<protein>
    <recommendedName>
        <fullName evidence="1">Vacuolar protein sorting-associated protein 13 VPS13 adaptor binding domain-containing protein</fullName>
    </recommendedName>
</protein>
<dbReference type="OrthoDB" id="428159at2759"/>
<name>A0A2G9GG07_9LAMI</name>
<dbReference type="InterPro" id="IPR026847">
    <property type="entry name" value="VPS13"/>
</dbReference>
<dbReference type="Pfam" id="PF25036">
    <property type="entry name" value="VPS13_VAB"/>
    <property type="match status" value="1"/>
</dbReference>
<dbReference type="PANTHER" id="PTHR16166:SF130">
    <property type="entry name" value="PROTEIN SORTING-ASSOCIATED PROTEIN, PUTATIVE (DUF1162)-RELATED"/>
    <property type="match status" value="1"/>
</dbReference>
<dbReference type="InterPro" id="IPR009543">
    <property type="entry name" value="VPS13_VAB"/>
</dbReference>
<reference evidence="3" key="1">
    <citation type="journal article" date="2018" name="Gigascience">
        <title>Genome assembly of the Pink Ipe (Handroanthus impetiginosus, Bignoniaceae), a highly valued, ecologically keystone Neotropical timber forest tree.</title>
        <authorList>
            <person name="Silva-Junior O.B."/>
            <person name="Grattapaglia D."/>
            <person name="Novaes E."/>
            <person name="Collevatti R.G."/>
        </authorList>
    </citation>
    <scope>NUCLEOTIDE SEQUENCE [LARGE SCALE GENOMIC DNA]</scope>
    <source>
        <strain evidence="3">cv. UFG-1</strain>
    </source>
</reference>
<organism evidence="2 3">
    <name type="scientific">Handroanthus impetiginosus</name>
    <dbReference type="NCBI Taxonomy" id="429701"/>
    <lineage>
        <taxon>Eukaryota</taxon>
        <taxon>Viridiplantae</taxon>
        <taxon>Streptophyta</taxon>
        <taxon>Embryophyta</taxon>
        <taxon>Tracheophyta</taxon>
        <taxon>Spermatophyta</taxon>
        <taxon>Magnoliopsida</taxon>
        <taxon>eudicotyledons</taxon>
        <taxon>Gunneridae</taxon>
        <taxon>Pentapetalae</taxon>
        <taxon>asterids</taxon>
        <taxon>lamiids</taxon>
        <taxon>Lamiales</taxon>
        <taxon>Bignoniaceae</taxon>
        <taxon>Crescentiina</taxon>
        <taxon>Tabebuia alliance</taxon>
        <taxon>Handroanthus</taxon>
    </lineage>
</organism>
<dbReference type="STRING" id="429701.A0A2G9GG07"/>
<evidence type="ECO:0000313" key="3">
    <source>
        <dbReference type="Proteomes" id="UP000231279"/>
    </source>
</evidence>
<dbReference type="GO" id="GO:0045053">
    <property type="term" value="P:protein retention in Golgi apparatus"/>
    <property type="evidence" value="ECO:0007669"/>
    <property type="project" value="TreeGrafter"/>
</dbReference>
<comment type="caution">
    <text evidence="2">The sequence shown here is derived from an EMBL/GenBank/DDBJ whole genome shotgun (WGS) entry which is preliminary data.</text>
</comment>
<dbReference type="AlphaFoldDB" id="A0A2G9GG07"/>
<dbReference type="EMBL" id="NKXS01005271">
    <property type="protein sequence ID" value="PIN04125.1"/>
    <property type="molecule type" value="Genomic_DNA"/>
</dbReference>